<keyword evidence="9" id="KW-0472">Membrane</keyword>
<reference evidence="11" key="1">
    <citation type="submission" date="2021-02" db="EMBL/GenBank/DDBJ databases">
        <title>PHA producing bacteria isolated from coastal sediment in Guangdong, Shenzhen.</title>
        <authorList>
            <person name="Zheng W."/>
            <person name="Yu S."/>
            <person name="Huang Y."/>
        </authorList>
    </citation>
    <scope>NUCLEOTIDE SEQUENCE</scope>
    <source>
        <strain evidence="11">TN14-10</strain>
    </source>
</reference>
<name>A0A939IKY8_9GAMM</name>
<dbReference type="Pfam" id="PF01203">
    <property type="entry name" value="T2SSN"/>
    <property type="match status" value="1"/>
</dbReference>
<evidence type="ECO:0000256" key="7">
    <source>
        <dbReference type="ARBA" id="ARBA00022692"/>
    </source>
</evidence>
<comment type="similarity">
    <text evidence="2">Belongs to the GSP N family.</text>
</comment>
<proteinExistence type="inferred from homology"/>
<evidence type="ECO:0000256" key="3">
    <source>
        <dbReference type="ARBA" id="ARBA00021563"/>
    </source>
</evidence>
<keyword evidence="4" id="KW-0813">Transport</keyword>
<dbReference type="GO" id="GO:0015628">
    <property type="term" value="P:protein secretion by the type II secretion system"/>
    <property type="evidence" value="ECO:0007669"/>
    <property type="project" value="InterPro"/>
</dbReference>
<dbReference type="AlphaFoldDB" id="A0A939IKY8"/>
<organism evidence="11 12">
    <name type="scientific">Parahaliea mediterranea</name>
    <dbReference type="NCBI Taxonomy" id="651086"/>
    <lineage>
        <taxon>Bacteria</taxon>
        <taxon>Pseudomonadati</taxon>
        <taxon>Pseudomonadota</taxon>
        <taxon>Gammaproteobacteria</taxon>
        <taxon>Cellvibrionales</taxon>
        <taxon>Halieaceae</taxon>
        <taxon>Parahaliea</taxon>
    </lineage>
</organism>
<dbReference type="GO" id="GO:0015627">
    <property type="term" value="C:type II protein secretion system complex"/>
    <property type="evidence" value="ECO:0007669"/>
    <property type="project" value="InterPro"/>
</dbReference>
<keyword evidence="12" id="KW-1185">Reference proteome</keyword>
<keyword evidence="5" id="KW-1003">Cell membrane</keyword>
<keyword evidence="7" id="KW-0812">Transmembrane</keyword>
<dbReference type="InterPro" id="IPR022792">
    <property type="entry name" value="T2SS_protein-GspN"/>
</dbReference>
<dbReference type="Proteomes" id="UP000664303">
    <property type="component" value="Unassembled WGS sequence"/>
</dbReference>
<keyword evidence="8" id="KW-0653">Protein transport</keyword>
<accession>A0A939IKY8</accession>
<evidence type="ECO:0000256" key="6">
    <source>
        <dbReference type="ARBA" id="ARBA00022519"/>
    </source>
</evidence>
<evidence type="ECO:0000313" key="12">
    <source>
        <dbReference type="Proteomes" id="UP000664303"/>
    </source>
</evidence>
<keyword evidence="6" id="KW-0997">Cell inner membrane</keyword>
<gene>
    <name evidence="11" type="ORF">JYP50_02470</name>
</gene>
<evidence type="ECO:0000256" key="9">
    <source>
        <dbReference type="ARBA" id="ARBA00023136"/>
    </source>
</evidence>
<sequence length="251" mass="26895">MRRWMTFGALLLVFLLALAAAAPARLLPALLPPGQLQMQGLSGSIWHGTASRCLLNTPAGYLQLGRVEWRLRPLSLLWLAPSVDFDSQWGEQHISARATLHGAGDLGLRDVDARIDASLLRQLAPVAVDGRFALMASRLRLRDGLPAGAEGRLVWEHGSWATPQMRLPLGSYAVEFEQPGAGDALVGEVLTLDGPVRAAGSVRLDGLDYVVDVRIGGEHGLDPALARALSLMARPEGEAFRLRLSGALPAP</sequence>
<evidence type="ECO:0000256" key="4">
    <source>
        <dbReference type="ARBA" id="ARBA00022448"/>
    </source>
</evidence>
<protein>
    <recommendedName>
        <fullName evidence="3">Type II secretion system protein N</fullName>
    </recommendedName>
    <alternativeName>
        <fullName evidence="10">General secretion pathway protein N</fullName>
    </alternativeName>
</protein>
<evidence type="ECO:0000256" key="8">
    <source>
        <dbReference type="ARBA" id="ARBA00022927"/>
    </source>
</evidence>
<evidence type="ECO:0000256" key="2">
    <source>
        <dbReference type="ARBA" id="ARBA00007208"/>
    </source>
</evidence>
<dbReference type="EMBL" id="JAFKCZ010000001">
    <property type="protein sequence ID" value="MBN7795437.1"/>
    <property type="molecule type" value="Genomic_DNA"/>
</dbReference>
<evidence type="ECO:0000256" key="5">
    <source>
        <dbReference type="ARBA" id="ARBA00022475"/>
    </source>
</evidence>
<evidence type="ECO:0000256" key="1">
    <source>
        <dbReference type="ARBA" id="ARBA00004533"/>
    </source>
</evidence>
<dbReference type="GO" id="GO:0005886">
    <property type="term" value="C:plasma membrane"/>
    <property type="evidence" value="ECO:0007669"/>
    <property type="project" value="UniProtKB-SubCell"/>
</dbReference>
<dbReference type="RefSeq" id="WP_206558853.1">
    <property type="nucleotide sequence ID" value="NZ_JAFKCZ010000001.1"/>
</dbReference>
<comment type="caution">
    <text evidence="11">The sequence shown here is derived from an EMBL/GenBank/DDBJ whole genome shotgun (WGS) entry which is preliminary data.</text>
</comment>
<evidence type="ECO:0000313" key="11">
    <source>
        <dbReference type="EMBL" id="MBN7795437.1"/>
    </source>
</evidence>
<evidence type="ECO:0000256" key="10">
    <source>
        <dbReference type="ARBA" id="ARBA00030772"/>
    </source>
</evidence>
<comment type="subcellular location">
    <subcellularLocation>
        <location evidence="1">Cell inner membrane</location>
    </subcellularLocation>
</comment>